<dbReference type="InterPro" id="IPR037165">
    <property type="entry name" value="AldOxase/xan_DH_Mopterin-bd_sf"/>
</dbReference>
<dbReference type="GO" id="GO:0016491">
    <property type="term" value="F:oxidoreductase activity"/>
    <property type="evidence" value="ECO:0007669"/>
    <property type="project" value="InterPro"/>
</dbReference>
<dbReference type="SUPFAM" id="SSF56003">
    <property type="entry name" value="Molybdenum cofactor-binding domain"/>
    <property type="match status" value="1"/>
</dbReference>
<sequence>MGMGIGWALFEEMIIDAKSGVVRNPNLLDYKMPTMPDLPQLESAFVEINEPQSAYGHKSLGEPPIIPVAAAIRNAVKMATGVAINTLPLTPKRLYEEFHLAGLI</sequence>
<gene>
    <name evidence="2" type="ORF">EIMP300_27620</name>
</gene>
<dbReference type="Gene3D" id="3.30.365.10">
    <property type="entry name" value="Aldehyde oxidase/xanthine dehydrogenase, molybdopterin binding domain"/>
    <property type="match status" value="1"/>
</dbReference>
<organism evidence="2 3">
    <name type="scientific">Escherichia coli</name>
    <dbReference type="NCBI Taxonomy" id="562"/>
    <lineage>
        <taxon>Bacteria</taxon>
        <taxon>Pseudomonadati</taxon>
        <taxon>Pseudomonadota</taxon>
        <taxon>Gammaproteobacteria</taxon>
        <taxon>Enterobacterales</taxon>
        <taxon>Enterobacteriaceae</taxon>
        <taxon>Escherichia</taxon>
    </lineage>
</organism>
<dbReference type="Pfam" id="PF20256">
    <property type="entry name" value="MoCoBD_2"/>
    <property type="match status" value="1"/>
</dbReference>
<dbReference type="Proteomes" id="UP000467488">
    <property type="component" value="Chromosome"/>
</dbReference>
<dbReference type="AlphaFoldDB" id="A0A8S0FMC8"/>
<accession>A0A8S0FMC8</accession>
<name>A0A8S0FMC8_ECOLX</name>
<dbReference type="InterPro" id="IPR052516">
    <property type="entry name" value="N-heterocyclic_Hydroxylase"/>
</dbReference>
<evidence type="ECO:0000313" key="2">
    <source>
        <dbReference type="EMBL" id="BBU81362.1"/>
    </source>
</evidence>
<protein>
    <recommendedName>
        <fullName evidence="1">Aldehyde oxidase/xanthine dehydrogenase second molybdopterin binding domain-containing protein</fullName>
    </recommendedName>
</protein>
<dbReference type="EMBL" id="AP022360">
    <property type="protein sequence ID" value="BBU81362.1"/>
    <property type="molecule type" value="Genomic_DNA"/>
</dbReference>
<evidence type="ECO:0000313" key="3">
    <source>
        <dbReference type="Proteomes" id="UP000467488"/>
    </source>
</evidence>
<dbReference type="PANTHER" id="PTHR47495">
    <property type="entry name" value="ALDEHYDE DEHYDROGENASE"/>
    <property type="match status" value="1"/>
</dbReference>
<proteinExistence type="predicted"/>
<dbReference type="PANTHER" id="PTHR47495:SF2">
    <property type="entry name" value="ALDEHYDE DEHYDROGENASE"/>
    <property type="match status" value="1"/>
</dbReference>
<feature type="domain" description="Aldehyde oxidase/xanthine dehydrogenase second molybdopterin binding" evidence="1">
    <location>
        <begin position="2"/>
        <end position="39"/>
    </location>
</feature>
<dbReference type="InterPro" id="IPR046867">
    <property type="entry name" value="AldOxase/xan_DH_MoCoBD2"/>
</dbReference>
<reference evidence="2 3" key="1">
    <citation type="submission" date="2020-01" db="EMBL/GenBank/DDBJ databases">
        <title>Dynamics of blaIMP-6 dissemination in carbapenem resistant Enterobacteriacea isolated from regional surveillance in Osaka, Japan.</title>
        <authorList>
            <person name="Abe R."/>
            <person name="Akeda Y."/>
            <person name="Sugawara Y."/>
            <person name="Yamamoto N."/>
            <person name="Tomono K."/>
            <person name="Takeuchi D."/>
            <person name="Kawahara R."/>
            <person name="Hamada S."/>
        </authorList>
    </citation>
    <scope>NUCLEOTIDE SEQUENCE [LARGE SCALE GENOMIC DNA]</scope>
    <source>
        <strain evidence="2 3">E300</strain>
    </source>
</reference>
<evidence type="ECO:0000259" key="1">
    <source>
        <dbReference type="Pfam" id="PF20256"/>
    </source>
</evidence>